<proteinExistence type="predicted"/>
<dbReference type="PANTHER" id="PTHR21310:SF15">
    <property type="entry name" value="AMINOGLYCOSIDE PHOSPHOTRANSFERASE DOMAIN-CONTAINING PROTEIN"/>
    <property type="match status" value="1"/>
</dbReference>
<sequence>MFTMRVELDGGWDSAAAVVDGVWLERTARRPDVEPWLRTETRLLPWLGPRLPLPVPRPEVVGENPLVVRHRMLPGEPISADPEPGLGTALGGFLRALHATPADGAVALGVPGPERTRPMRAASIHRFRTVVVPMLDPDVRPGATALCDRMAVAPIAGVLHGDLGPDHVLVDDGRISGIIDWSDTRVGDPAKDLAWALHTAPRAFADAVAAAYGPTADEVLRARDWLRIGPFYAVTHGLDTADDTLVTDSLRDLTGSLTESAEL</sequence>
<keyword evidence="2" id="KW-0418">Kinase</keyword>
<dbReference type="InterPro" id="IPR011009">
    <property type="entry name" value="Kinase-like_dom_sf"/>
</dbReference>
<dbReference type="Pfam" id="PF01636">
    <property type="entry name" value="APH"/>
    <property type="match status" value="1"/>
</dbReference>
<dbReference type="Proteomes" id="UP000291591">
    <property type="component" value="Unassembled WGS sequence"/>
</dbReference>
<evidence type="ECO:0000313" key="2">
    <source>
        <dbReference type="EMBL" id="RZT88922.1"/>
    </source>
</evidence>
<evidence type="ECO:0000259" key="1">
    <source>
        <dbReference type="Pfam" id="PF01636"/>
    </source>
</evidence>
<protein>
    <submittedName>
        <fullName evidence="2">Aminoglycoside phosphotransferase (APT) family kinase protein</fullName>
    </submittedName>
</protein>
<dbReference type="EMBL" id="SHKL01000001">
    <property type="protein sequence ID" value="RZT88922.1"/>
    <property type="molecule type" value="Genomic_DNA"/>
</dbReference>
<dbReference type="SUPFAM" id="SSF56112">
    <property type="entry name" value="Protein kinase-like (PK-like)"/>
    <property type="match status" value="1"/>
</dbReference>
<gene>
    <name evidence="2" type="ORF">EV383_5876</name>
</gene>
<dbReference type="AlphaFoldDB" id="A0A4Q7V2X0"/>
<dbReference type="InterPro" id="IPR002575">
    <property type="entry name" value="Aminoglycoside_PTrfase"/>
</dbReference>
<evidence type="ECO:0000313" key="3">
    <source>
        <dbReference type="Proteomes" id="UP000291591"/>
    </source>
</evidence>
<dbReference type="InterPro" id="IPR051678">
    <property type="entry name" value="AGP_Transferase"/>
</dbReference>
<dbReference type="Gene3D" id="3.30.200.20">
    <property type="entry name" value="Phosphorylase Kinase, domain 1"/>
    <property type="match status" value="1"/>
</dbReference>
<dbReference type="Gene3D" id="3.90.1200.10">
    <property type="match status" value="1"/>
</dbReference>
<name>A0A4Q7V2X0_PSEST</name>
<comment type="caution">
    <text evidence="2">The sequence shown here is derived from an EMBL/GenBank/DDBJ whole genome shotgun (WGS) entry which is preliminary data.</text>
</comment>
<feature type="domain" description="Aminoglycoside phosphotransferase" evidence="1">
    <location>
        <begin position="8"/>
        <end position="218"/>
    </location>
</feature>
<keyword evidence="3" id="KW-1185">Reference proteome</keyword>
<organism evidence="2 3">
    <name type="scientific">Pseudonocardia sediminis</name>
    <dbReference type="NCBI Taxonomy" id="1397368"/>
    <lineage>
        <taxon>Bacteria</taxon>
        <taxon>Bacillati</taxon>
        <taxon>Actinomycetota</taxon>
        <taxon>Actinomycetes</taxon>
        <taxon>Pseudonocardiales</taxon>
        <taxon>Pseudonocardiaceae</taxon>
        <taxon>Pseudonocardia</taxon>
    </lineage>
</organism>
<dbReference type="PANTHER" id="PTHR21310">
    <property type="entry name" value="AMINOGLYCOSIDE PHOSPHOTRANSFERASE-RELATED-RELATED"/>
    <property type="match status" value="1"/>
</dbReference>
<reference evidence="2 3" key="1">
    <citation type="submission" date="2019-02" db="EMBL/GenBank/DDBJ databases">
        <title>Sequencing the genomes of 1000 actinobacteria strains.</title>
        <authorList>
            <person name="Klenk H.-P."/>
        </authorList>
    </citation>
    <scope>NUCLEOTIDE SEQUENCE [LARGE SCALE GENOMIC DNA]</scope>
    <source>
        <strain evidence="2 3">DSM 45779</strain>
    </source>
</reference>
<keyword evidence="2" id="KW-0808">Transferase</keyword>
<dbReference type="GO" id="GO:0016301">
    <property type="term" value="F:kinase activity"/>
    <property type="evidence" value="ECO:0007669"/>
    <property type="project" value="UniProtKB-KW"/>
</dbReference>
<accession>A0A4Q7V2X0</accession>